<feature type="transmembrane region" description="Helical" evidence="2">
    <location>
        <begin position="159"/>
        <end position="179"/>
    </location>
</feature>
<dbReference type="Proteomes" id="UP000528460">
    <property type="component" value="Unassembled WGS sequence"/>
</dbReference>
<organism evidence="3 4">
    <name type="scientific">Corallococcus exercitus</name>
    <dbReference type="NCBI Taxonomy" id="2316736"/>
    <lineage>
        <taxon>Bacteria</taxon>
        <taxon>Pseudomonadati</taxon>
        <taxon>Myxococcota</taxon>
        <taxon>Myxococcia</taxon>
        <taxon>Myxococcales</taxon>
        <taxon>Cystobacterineae</taxon>
        <taxon>Myxococcaceae</taxon>
        <taxon>Corallococcus</taxon>
    </lineage>
</organism>
<sequence>MADAEALPGARGRPGRHGQARRPREGPSLRWWLRHRLWIPPAVGAALGACLGVLLVTPSPTVARVLSGLAWNATVAEARGMLSAVLGVALTSLSIVLSLSMLVVQNAAGQYSPRLLRLYLHSAGIRVVIPVFVATSVFCVVAAQAFGFVSELESAPRPALSLAMLLLITCEGALVFQVLQTLQLMRVENLVRQVRHGTLAAARRLERFRSADLAVPAPPRARTEAPGKVWPIRVQEDGFIASVDAKALLEVATANQLTLHLERAVGEPVIQGEEVGWFEAPARGPAPRHEHIAARLRGAIHLDRWRDADRDVALGVRQLVDVAIKALSPGINDPYTAVEAVDQLTFLLCELSQMHLGPRVLADASGAPRVFLRGPGLRDYLALATDQILRYGAAEPAVVLRLLRLAAAVGQRAREPEDRRAARELLHSILTVAEPARAGAPDASVLRRHAEALEQALGGGPWPPLPAIGF</sequence>
<feature type="transmembrane region" description="Helical" evidence="2">
    <location>
        <begin position="37"/>
        <end position="60"/>
    </location>
</feature>
<dbReference type="AlphaFoldDB" id="A0A7Y4K385"/>
<keyword evidence="2" id="KW-0812">Transmembrane</keyword>
<keyword evidence="2" id="KW-0472">Membrane</keyword>
<feature type="transmembrane region" description="Helical" evidence="2">
    <location>
        <begin position="80"/>
        <end position="104"/>
    </location>
</feature>
<feature type="region of interest" description="Disordered" evidence="1">
    <location>
        <begin position="1"/>
        <end position="24"/>
    </location>
</feature>
<dbReference type="InterPro" id="IPR018723">
    <property type="entry name" value="DUF2254_membrane"/>
</dbReference>
<accession>A0A7Y4K385</accession>
<evidence type="ECO:0000313" key="4">
    <source>
        <dbReference type="Proteomes" id="UP000528460"/>
    </source>
</evidence>
<gene>
    <name evidence="3" type="ORF">HNS30_39475</name>
</gene>
<name>A0A7Y4K385_9BACT</name>
<comment type="caution">
    <text evidence="3">The sequence shown here is derived from an EMBL/GenBank/DDBJ whole genome shotgun (WGS) entry which is preliminary data.</text>
</comment>
<evidence type="ECO:0000256" key="1">
    <source>
        <dbReference type="SAM" id="MobiDB-lite"/>
    </source>
</evidence>
<proteinExistence type="predicted"/>
<protein>
    <submittedName>
        <fullName evidence="3">DUF2254 domain-containing protein</fullName>
    </submittedName>
</protein>
<keyword evidence="2" id="KW-1133">Transmembrane helix</keyword>
<dbReference type="EMBL" id="JABFJW010000640">
    <property type="protein sequence ID" value="NOK15107.1"/>
    <property type="molecule type" value="Genomic_DNA"/>
</dbReference>
<dbReference type="RefSeq" id="WP_171422127.1">
    <property type="nucleotide sequence ID" value="NZ_JABFJW010000640.1"/>
</dbReference>
<dbReference type="Pfam" id="PF10011">
    <property type="entry name" value="DUF2254"/>
    <property type="match status" value="1"/>
</dbReference>
<evidence type="ECO:0000313" key="3">
    <source>
        <dbReference type="EMBL" id="NOK15107.1"/>
    </source>
</evidence>
<reference evidence="3 4" key="1">
    <citation type="submission" date="2020-05" db="EMBL/GenBank/DDBJ databases">
        <authorList>
            <person name="Whitworth D."/>
        </authorList>
    </citation>
    <scope>NUCLEOTIDE SEQUENCE [LARGE SCALE GENOMIC DNA]</scope>
    <source>
        <strain evidence="3 4">CA046A</strain>
    </source>
</reference>
<evidence type="ECO:0000256" key="2">
    <source>
        <dbReference type="SAM" id="Phobius"/>
    </source>
</evidence>
<feature type="transmembrane region" description="Helical" evidence="2">
    <location>
        <begin position="125"/>
        <end position="147"/>
    </location>
</feature>